<evidence type="ECO:0000313" key="3">
    <source>
        <dbReference type="EMBL" id="KAJ8355675.1"/>
    </source>
</evidence>
<feature type="compositionally biased region" description="Low complexity" evidence="1">
    <location>
        <begin position="128"/>
        <end position="171"/>
    </location>
</feature>
<feature type="chain" id="PRO_5040467206" evidence="2">
    <location>
        <begin position="21"/>
        <end position="256"/>
    </location>
</feature>
<accession>A0A9Q1IWU6</accession>
<gene>
    <name evidence="3" type="ORF">SKAU_G00184690</name>
</gene>
<proteinExistence type="predicted"/>
<feature type="compositionally biased region" description="Pro residues" evidence="1">
    <location>
        <begin position="96"/>
        <end position="106"/>
    </location>
</feature>
<comment type="caution">
    <text evidence="3">The sequence shown here is derived from an EMBL/GenBank/DDBJ whole genome shotgun (WGS) entry which is preliminary data.</text>
</comment>
<reference evidence="3" key="1">
    <citation type="journal article" date="2023" name="Science">
        <title>Genome structures resolve the early diversification of teleost fishes.</title>
        <authorList>
            <person name="Parey E."/>
            <person name="Louis A."/>
            <person name="Montfort J."/>
            <person name="Bouchez O."/>
            <person name="Roques C."/>
            <person name="Iampietro C."/>
            <person name="Lluch J."/>
            <person name="Castinel A."/>
            <person name="Donnadieu C."/>
            <person name="Desvignes T."/>
            <person name="Floi Bucao C."/>
            <person name="Jouanno E."/>
            <person name="Wen M."/>
            <person name="Mejri S."/>
            <person name="Dirks R."/>
            <person name="Jansen H."/>
            <person name="Henkel C."/>
            <person name="Chen W.J."/>
            <person name="Zahm M."/>
            <person name="Cabau C."/>
            <person name="Klopp C."/>
            <person name="Thompson A.W."/>
            <person name="Robinson-Rechavi M."/>
            <person name="Braasch I."/>
            <person name="Lecointre G."/>
            <person name="Bobe J."/>
            <person name="Postlethwait J.H."/>
            <person name="Berthelot C."/>
            <person name="Roest Crollius H."/>
            <person name="Guiguen Y."/>
        </authorList>
    </citation>
    <scope>NUCLEOTIDE SEQUENCE</scope>
    <source>
        <strain evidence="3">WJC10195</strain>
    </source>
</reference>
<dbReference type="AlphaFoldDB" id="A0A9Q1IWU6"/>
<evidence type="ECO:0000313" key="4">
    <source>
        <dbReference type="Proteomes" id="UP001152622"/>
    </source>
</evidence>
<keyword evidence="4" id="KW-1185">Reference proteome</keyword>
<evidence type="ECO:0000256" key="2">
    <source>
        <dbReference type="SAM" id="SignalP"/>
    </source>
</evidence>
<protein>
    <submittedName>
        <fullName evidence="3">Uncharacterized protein</fullName>
    </submittedName>
</protein>
<sequence>MFWRLLLITFSLAVLRSTTAGESGDCSTLTTCPECQKNSECSWMLCNAPPEASCVKTANATDETCQPAANGSCSAVTSPKPDVTDQPADQSSAKPSGPPTKPPPVPTTAHPTTQSAAPTTAVTPSNKTTGAPTAAPTNTSTSAAGPTAAPTLPANTTGTASPPSNSTSPTKSPLPPHRRPAEEVHLRRRQLCRQASCWCSACRAVIFFLYKFCQVQGPQLPHPLNSRLPSLPTLSLRPVAFSNSVSKQFLLFPLVL</sequence>
<dbReference type="Proteomes" id="UP001152622">
    <property type="component" value="Chromosome 6"/>
</dbReference>
<feature type="region of interest" description="Disordered" evidence="1">
    <location>
        <begin position="67"/>
        <end position="182"/>
    </location>
</feature>
<keyword evidence="2" id="KW-0732">Signal</keyword>
<feature type="compositionally biased region" description="Polar residues" evidence="1">
    <location>
        <begin position="67"/>
        <end position="77"/>
    </location>
</feature>
<dbReference type="EMBL" id="JAINUF010000006">
    <property type="protein sequence ID" value="KAJ8355675.1"/>
    <property type="molecule type" value="Genomic_DNA"/>
</dbReference>
<organism evidence="3 4">
    <name type="scientific">Synaphobranchus kaupii</name>
    <name type="common">Kaup's arrowtooth eel</name>
    <dbReference type="NCBI Taxonomy" id="118154"/>
    <lineage>
        <taxon>Eukaryota</taxon>
        <taxon>Metazoa</taxon>
        <taxon>Chordata</taxon>
        <taxon>Craniata</taxon>
        <taxon>Vertebrata</taxon>
        <taxon>Euteleostomi</taxon>
        <taxon>Actinopterygii</taxon>
        <taxon>Neopterygii</taxon>
        <taxon>Teleostei</taxon>
        <taxon>Anguilliformes</taxon>
        <taxon>Synaphobranchidae</taxon>
        <taxon>Synaphobranchus</taxon>
    </lineage>
</organism>
<dbReference type="OrthoDB" id="6160056at2759"/>
<name>A0A9Q1IWU6_SYNKA</name>
<feature type="signal peptide" evidence="2">
    <location>
        <begin position="1"/>
        <end position="20"/>
    </location>
</feature>
<evidence type="ECO:0000256" key="1">
    <source>
        <dbReference type="SAM" id="MobiDB-lite"/>
    </source>
</evidence>
<feature type="compositionally biased region" description="Polar residues" evidence="1">
    <location>
        <begin position="114"/>
        <end position="127"/>
    </location>
</feature>